<comment type="caution">
    <text evidence="2">The sequence shown here is derived from an EMBL/GenBank/DDBJ whole genome shotgun (WGS) entry which is preliminary data.</text>
</comment>
<feature type="transmembrane region" description="Helical" evidence="1">
    <location>
        <begin position="19"/>
        <end position="39"/>
    </location>
</feature>
<keyword evidence="1" id="KW-0472">Membrane</keyword>
<accession>A0ABD1HFV2</accession>
<name>A0ABD1HFV2_SALDI</name>
<evidence type="ECO:0000313" key="2">
    <source>
        <dbReference type="EMBL" id="KAL1555307.1"/>
    </source>
</evidence>
<protein>
    <submittedName>
        <fullName evidence="2">Uncharacterized protein</fullName>
    </submittedName>
</protein>
<dbReference type="Proteomes" id="UP001567538">
    <property type="component" value="Unassembled WGS sequence"/>
</dbReference>
<dbReference type="EMBL" id="JBEAFC010000006">
    <property type="protein sequence ID" value="KAL1555307.1"/>
    <property type="molecule type" value="Genomic_DNA"/>
</dbReference>
<keyword evidence="1" id="KW-0812">Transmembrane</keyword>
<keyword evidence="3" id="KW-1185">Reference proteome</keyword>
<sequence length="70" mass="8010">MSCAVATGGGDGLKTGLKLLYHLFIAFLASFWCMLRTFFHLYLEDWEVKYESCYAPAILSWVMFFGLSKL</sequence>
<dbReference type="AlphaFoldDB" id="A0ABD1HFV2"/>
<organism evidence="2 3">
    <name type="scientific">Salvia divinorum</name>
    <name type="common">Maria pastora</name>
    <name type="synonym">Diviner's sage</name>
    <dbReference type="NCBI Taxonomy" id="28513"/>
    <lineage>
        <taxon>Eukaryota</taxon>
        <taxon>Viridiplantae</taxon>
        <taxon>Streptophyta</taxon>
        <taxon>Embryophyta</taxon>
        <taxon>Tracheophyta</taxon>
        <taxon>Spermatophyta</taxon>
        <taxon>Magnoliopsida</taxon>
        <taxon>eudicotyledons</taxon>
        <taxon>Gunneridae</taxon>
        <taxon>Pentapetalae</taxon>
        <taxon>asterids</taxon>
        <taxon>lamiids</taxon>
        <taxon>Lamiales</taxon>
        <taxon>Lamiaceae</taxon>
        <taxon>Nepetoideae</taxon>
        <taxon>Mentheae</taxon>
        <taxon>Salviinae</taxon>
        <taxon>Salvia</taxon>
        <taxon>Salvia subgen. Calosphace</taxon>
    </lineage>
</organism>
<reference evidence="2 3" key="1">
    <citation type="submission" date="2024-06" db="EMBL/GenBank/DDBJ databases">
        <title>A chromosome level genome sequence of Diviner's sage (Salvia divinorum).</title>
        <authorList>
            <person name="Ford S.A."/>
            <person name="Ro D.-K."/>
            <person name="Ness R.W."/>
            <person name="Phillips M.A."/>
        </authorList>
    </citation>
    <scope>NUCLEOTIDE SEQUENCE [LARGE SCALE GENOMIC DNA]</scope>
    <source>
        <strain evidence="2">SAF-2024a</strain>
        <tissue evidence="2">Leaf</tissue>
    </source>
</reference>
<gene>
    <name evidence="2" type="ORF">AAHA92_15765</name>
</gene>
<proteinExistence type="predicted"/>
<keyword evidence="1" id="KW-1133">Transmembrane helix</keyword>
<evidence type="ECO:0000313" key="3">
    <source>
        <dbReference type="Proteomes" id="UP001567538"/>
    </source>
</evidence>
<evidence type="ECO:0000256" key="1">
    <source>
        <dbReference type="SAM" id="Phobius"/>
    </source>
</evidence>